<dbReference type="CDD" id="cd17332">
    <property type="entry name" value="MFS_MelB_like"/>
    <property type="match status" value="1"/>
</dbReference>
<keyword evidence="2" id="KW-0813">Transport</keyword>
<evidence type="ECO:0000256" key="1">
    <source>
        <dbReference type="ARBA" id="ARBA00004651"/>
    </source>
</evidence>
<reference evidence="8" key="1">
    <citation type="submission" date="2022-12" db="EMBL/GenBank/DDBJ databases">
        <title>Polyphasic identification of a Novel Hot-Spring Cyanobacterium Ocullathermofonsia sinensis gen nov. sp. nov. and Genomic Insights on its Adaptations to the Thermal Habitat.</title>
        <authorList>
            <person name="Daroch M."/>
            <person name="Tang J."/>
            <person name="Jiang Y."/>
        </authorList>
    </citation>
    <scope>NUCLEOTIDE SEQUENCE</scope>
    <source>
        <strain evidence="8">PKUAC-SCTA174</strain>
    </source>
</reference>
<gene>
    <name evidence="8" type="ORF">OXH18_00350</name>
</gene>
<dbReference type="PANTHER" id="PTHR11328:SF24">
    <property type="entry name" value="MAJOR FACILITATOR SUPERFAMILY (MFS) PROFILE DOMAIN-CONTAINING PROTEIN"/>
    <property type="match status" value="1"/>
</dbReference>
<dbReference type="AlphaFoldDB" id="A0A9E8ZC80"/>
<feature type="transmembrane region" description="Helical" evidence="7">
    <location>
        <begin position="253"/>
        <end position="278"/>
    </location>
</feature>
<dbReference type="EMBL" id="CP113797">
    <property type="protein sequence ID" value="WAL60478.1"/>
    <property type="molecule type" value="Genomic_DNA"/>
</dbReference>
<keyword evidence="4 7" id="KW-0812">Transmembrane</keyword>
<dbReference type="GO" id="GO:0008643">
    <property type="term" value="P:carbohydrate transport"/>
    <property type="evidence" value="ECO:0007669"/>
    <property type="project" value="InterPro"/>
</dbReference>
<feature type="transmembrane region" description="Helical" evidence="7">
    <location>
        <begin position="290"/>
        <end position="307"/>
    </location>
</feature>
<evidence type="ECO:0000256" key="2">
    <source>
        <dbReference type="ARBA" id="ARBA00022448"/>
    </source>
</evidence>
<keyword evidence="9" id="KW-1185">Reference proteome</keyword>
<dbReference type="InterPro" id="IPR001927">
    <property type="entry name" value="Na/Gal_symport"/>
</dbReference>
<protein>
    <submittedName>
        <fullName evidence="8">MFS transporter</fullName>
    </submittedName>
</protein>
<evidence type="ECO:0000313" key="8">
    <source>
        <dbReference type="EMBL" id="WAL60478.1"/>
    </source>
</evidence>
<dbReference type="RefSeq" id="WP_268610392.1">
    <property type="nucleotide sequence ID" value="NZ_CP113797.1"/>
</dbReference>
<evidence type="ECO:0000256" key="3">
    <source>
        <dbReference type="ARBA" id="ARBA00022475"/>
    </source>
</evidence>
<dbReference type="GO" id="GO:0015293">
    <property type="term" value="F:symporter activity"/>
    <property type="evidence" value="ECO:0007669"/>
    <property type="project" value="InterPro"/>
</dbReference>
<keyword evidence="6 7" id="KW-0472">Membrane</keyword>
<dbReference type="Pfam" id="PF13347">
    <property type="entry name" value="MFS_2"/>
    <property type="match status" value="1"/>
</dbReference>
<evidence type="ECO:0000313" key="9">
    <source>
        <dbReference type="Proteomes" id="UP001163152"/>
    </source>
</evidence>
<evidence type="ECO:0000256" key="7">
    <source>
        <dbReference type="SAM" id="Phobius"/>
    </source>
</evidence>
<keyword evidence="5 7" id="KW-1133">Transmembrane helix</keyword>
<evidence type="ECO:0000256" key="6">
    <source>
        <dbReference type="ARBA" id="ARBA00023136"/>
    </source>
</evidence>
<dbReference type="Gene3D" id="1.20.1250.20">
    <property type="entry name" value="MFS general substrate transporter like domains"/>
    <property type="match status" value="1"/>
</dbReference>
<dbReference type="InterPro" id="IPR036259">
    <property type="entry name" value="MFS_trans_sf"/>
</dbReference>
<dbReference type="NCBIfam" id="TIGR00792">
    <property type="entry name" value="gph"/>
    <property type="match status" value="1"/>
</dbReference>
<keyword evidence="3" id="KW-1003">Cell membrane</keyword>
<comment type="subcellular location">
    <subcellularLocation>
        <location evidence="1">Cell membrane</location>
        <topology evidence="1">Multi-pass membrane protein</topology>
    </subcellularLocation>
</comment>
<evidence type="ECO:0000256" key="4">
    <source>
        <dbReference type="ARBA" id="ARBA00022692"/>
    </source>
</evidence>
<dbReference type="KEGG" id="tsin:OXH18_00350"/>
<dbReference type="GO" id="GO:0006814">
    <property type="term" value="P:sodium ion transport"/>
    <property type="evidence" value="ECO:0007669"/>
    <property type="project" value="InterPro"/>
</dbReference>
<dbReference type="InterPro" id="IPR039672">
    <property type="entry name" value="MFS_2"/>
</dbReference>
<name>A0A9E8ZC80_9CYAN</name>
<feature type="transmembrane region" description="Helical" evidence="7">
    <location>
        <begin position="124"/>
        <end position="146"/>
    </location>
</feature>
<feature type="transmembrane region" description="Helical" evidence="7">
    <location>
        <begin position="432"/>
        <end position="454"/>
    </location>
</feature>
<organism evidence="8 9">
    <name type="scientific">Thermocoleostomius sinensis A174</name>
    <dbReference type="NCBI Taxonomy" id="2016057"/>
    <lineage>
        <taxon>Bacteria</taxon>
        <taxon>Bacillati</taxon>
        <taxon>Cyanobacteriota</taxon>
        <taxon>Cyanophyceae</taxon>
        <taxon>Oculatellales</taxon>
        <taxon>Oculatellaceae</taxon>
        <taxon>Thermocoleostomius</taxon>
    </lineage>
</organism>
<feature type="transmembrane region" description="Helical" evidence="7">
    <location>
        <begin position="194"/>
        <end position="214"/>
    </location>
</feature>
<feature type="transmembrane region" description="Helical" evidence="7">
    <location>
        <begin position="343"/>
        <end position="364"/>
    </location>
</feature>
<dbReference type="GO" id="GO:0005886">
    <property type="term" value="C:plasma membrane"/>
    <property type="evidence" value="ECO:0007669"/>
    <property type="project" value="UniProtKB-SubCell"/>
</dbReference>
<sequence length="477" mass="52838">MSDSSLPTVPQREKLNLFTKLSYGVGDFGSAVASNVLIFFQLIFLTNVAGLSPVLAGSIRTIAGIWDAVNDPMVGVLSDRTRTRWGRRYPWMFLGALPLGIFFVLQWVVPQFSADPGRQEISLFWFYVIISIFYNIAFTAVNLPYTALTPELTQDYDERTTLNQYRFTFSLTGAVLSLVFAQIIFSTIDNPTQQYLWISGICAIFCVIPPYLCIWGTRRRAAQFQAQVALDDETAPSLSIAQQIRIAFSNRPFLCVIGIYLFSWLALQNTASIIPYYVSNWMGLPAQHSAQVALAVQGSAVLVLWFWSAVSQRVGKRSTYFMGMGVWILAQIGLMFLQPGQVGLMYGLAIVAGFGVSVAYLIPWAMLPDVIELDELRTGQRREGIFYSFMVFLQKIGLAIGQLLIGLVLGAAGFDGSAQTQPESALLAIRAAIGPLPALFLVFGIAIACFYPITREVYAEILLKLNERRAARGSEHS</sequence>
<dbReference type="FunFam" id="1.20.1250.20:FF:000183">
    <property type="entry name" value="sodium-dependent lysophosphatidylcholine symporter 1 isoform X2"/>
    <property type="match status" value="1"/>
</dbReference>
<proteinExistence type="predicted"/>
<feature type="transmembrane region" description="Helical" evidence="7">
    <location>
        <begin position="89"/>
        <end position="109"/>
    </location>
</feature>
<feature type="transmembrane region" description="Helical" evidence="7">
    <location>
        <begin position="167"/>
        <end position="188"/>
    </location>
</feature>
<dbReference type="PANTHER" id="PTHR11328">
    <property type="entry name" value="MAJOR FACILITATOR SUPERFAMILY DOMAIN-CONTAINING PROTEIN"/>
    <property type="match status" value="1"/>
</dbReference>
<feature type="transmembrane region" description="Helical" evidence="7">
    <location>
        <begin position="319"/>
        <end position="337"/>
    </location>
</feature>
<feature type="transmembrane region" description="Helical" evidence="7">
    <location>
        <begin position="385"/>
        <end position="412"/>
    </location>
</feature>
<dbReference type="Proteomes" id="UP001163152">
    <property type="component" value="Chromosome"/>
</dbReference>
<dbReference type="SUPFAM" id="SSF103473">
    <property type="entry name" value="MFS general substrate transporter"/>
    <property type="match status" value="1"/>
</dbReference>
<evidence type="ECO:0000256" key="5">
    <source>
        <dbReference type="ARBA" id="ARBA00022989"/>
    </source>
</evidence>
<accession>A0A9E8ZC80</accession>